<organism evidence="2 3">
    <name type="scientific">Teratosphaeria nubilosa</name>
    <dbReference type="NCBI Taxonomy" id="161662"/>
    <lineage>
        <taxon>Eukaryota</taxon>
        <taxon>Fungi</taxon>
        <taxon>Dikarya</taxon>
        <taxon>Ascomycota</taxon>
        <taxon>Pezizomycotina</taxon>
        <taxon>Dothideomycetes</taxon>
        <taxon>Dothideomycetidae</taxon>
        <taxon>Mycosphaerellales</taxon>
        <taxon>Teratosphaeriaceae</taxon>
        <taxon>Teratosphaeria</taxon>
    </lineage>
</organism>
<evidence type="ECO:0000313" key="3">
    <source>
        <dbReference type="Proteomes" id="UP000799436"/>
    </source>
</evidence>
<accession>A0A6G1LMZ3</accession>
<keyword evidence="3" id="KW-1185">Reference proteome</keyword>
<proteinExistence type="predicted"/>
<feature type="region of interest" description="Disordered" evidence="1">
    <location>
        <begin position="176"/>
        <end position="227"/>
    </location>
</feature>
<dbReference type="AlphaFoldDB" id="A0A6G1LMZ3"/>
<feature type="compositionally biased region" description="Low complexity" evidence="1">
    <location>
        <begin position="201"/>
        <end position="216"/>
    </location>
</feature>
<gene>
    <name evidence="2" type="ORF">EJ03DRAFT_370665</name>
</gene>
<feature type="compositionally biased region" description="Polar residues" evidence="1">
    <location>
        <begin position="65"/>
        <end position="81"/>
    </location>
</feature>
<feature type="compositionally biased region" description="Low complexity" evidence="1">
    <location>
        <begin position="23"/>
        <end position="39"/>
    </location>
</feature>
<reference evidence="2" key="1">
    <citation type="journal article" date="2020" name="Stud. Mycol.">
        <title>101 Dothideomycetes genomes: a test case for predicting lifestyles and emergence of pathogens.</title>
        <authorList>
            <person name="Haridas S."/>
            <person name="Albert R."/>
            <person name="Binder M."/>
            <person name="Bloem J."/>
            <person name="Labutti K."/>
            <person name="Salamov A."/>
            <person name="Andreopoulos B."/>
            <person name="Baker S."/>
            <person name="Barry K."/>
            <person name="Bills G."/>
            <person name="Bluhm B."/>
            <person name="Cannon C."/>
            <person name="Castanera R."/>
            <person name="Culley D."/>
            <person name="Daum C."/>
            <person name="Ezra D."/>
            <person name="Gonzalez J."/>
            <person name="Henrissat B."/>
            <person name="Kuo A."/>
            <person name="Liang C."/>
            <person name="Lipzen A."/>
            <person name="Lutzoni F."/>
            <person name="Magnuson J."/>
            <person name="Mondo S."/>
            <person name="Nolan M."/>
            <person name="Ohm R."/>
            <person name="Pangilinan J."/>
            <person name="Park H.-J."/>
            <person name="Ramirez L."/>
            <person name="Alfaro M."/>
            <person name="Sun H."/>
            <person name="Tritt A."/>
            <person name="Yoshinaga Y."/>
            <person name="Zwiers L.-H."/>
            <person name="Turgeon B."/>
            <person name="Goodwin S."/>
            <person name="Spatafora J."/>
            <person name="Crous P."/>
            <person name="Grigoriev I."/>
        </authorList>
    </citation>
    <scope>NUCLEOTIDE SEQUENCE</scope>
    <source>
        <strain evidence="2">CBS 116005</strain>
    </source>
</reference>
<evidence type="ECO:0000256" key="1">
    <source>
        <dbReference type="SAM" id="MobiDB-lite"/>
    </source>
</evidence>
<protein>
    <submittedName>
        <fullName evidence="2">Uncharacterized protein</fullName>
    </submittedName>
</protein>
<dbReference type="Proteomes" id="UP000799436">
    <property type="component" value="Unassembled WGS sequence"/>
</dbReference>
<dbReference type="EMBL" id="ML995809">
    <property type="protein sequence ID" value="KAF2773798.1"/>
    <property type="molecule type" value="Genomic_DNA"/>
</dbReference>
<feature type="region of interest" description="Disordered" evidence="1">
    <location>
        <begin position="1"/>
        <end position="103"/>
    </location>
</feature>
<sequence>MHTIHDVNGHPRAHLTTADHTMAPTTRSRARQPTATRRATTTDKSASKNPPTRQTRTPKPPKKQSSAPRKTTSRSKSNAESPVSPEPKRSFQKLTGFSPTVEGNAIYDQDGTYIGRFSSRSPAKTVFRPGVHQQAPTTPSGTPLKTTYVLVPQYRTGTGNATPLTSIFAPITGSSRGAGMPSAGRTTPVSFGWRPETPQSKPAASSTPAKAAATRRQSTHQGNPAIDTNSHLSGILYAVYREIHDVRSFLDSEAYHPAFDPIIEALGPALEAIFDADQEVISGALGRQ</sequence>
<name>A0A6G1LMZ3_9PEZI</name>
<evidence type="ECO:0000313" key="2">
    <source>
        <dbReference type="EMBL" id="KAF2773798.1"/>
    </source>
</evidence>